<dbReference type="PROSITE" id="PS51387">
    <property type="entry name" value="FAD_PCMH"/>
    <property type="match status" value="1"/>
</dbReference>
<evidence type="ECO:0000256" key="4">
    <source>
        <dbReference type="ARBA" id="ARBA00022827"/>
    </source>
</evidence>
<dbReference type="Proteomes" id="UP000009131">
    <property type="component" value="Unassembled WGS sequence"/>
</dbReference>
<keyword evidence="7" id="KW-0812">Transmembrane</keyword>
<evidence type="ECO:0000256" key="7">
    <source>
        <dbReference type="SAM" id="Phobius"/>
    </source>
</evidence>
<dbReference type="GO" id="GO:0016020">
    <property type="term" value="C:membrane"/>
    <property type="evidence" value="ECO:0007669"/>
    <property type="project" value="InterPro"/>
</dbReference>
<evidence type="ECO:0000256" key="2">
    <source>
        <dbReference type="ARBA" id="ARBA00013136"/>
    </source>
</evidence>
<dbReference type="InterPro" id="IPR016167">
    <property type="entry name" value="FAD-bd_PCMH_sub1"/>
</dbReference>
<dbReference type="SUPFAM" id="SSF56176">
    <property type="entry name" value="FAD-binding/transporter-associated domain-like"/>
    <property type="match status" value="1"/>
</dbReference>
<keyword evidence="4" id="KW-0274">FAD</keyword>
<dbReference type="InterPro" id="IPR016171">
    <property type="entry name" value="Vanillyl_alc_oxidase_C-sub2"/>
</dbReference>
<dbReference type="GO" id="GO:0003885">
    <property type="term" value="F:D-arabinono-1,4-lactone oxidase activity"/>
    <property type="evidence" value="ECO:0007669"/>
    <property type="project" value="UniProtKB-EC"/>
</dbReference>
<dbReference type="EMBL" id="BABT02000025">
    <property type="protein sequence ID" value="GAA93770.1"/>
    <property type="molecule type" value="Genomic_DNA"/>
</dbReference>
<dbReference type="FunCoup" id="G7DTC3">
    <property type="interactions" value="332"/>
</dbReference>
<dbReference type="Gene3D" id="3.30.465.10">
    <property type="match status" value="1"/>
</dbReference>
<dbReference type="STRING" id="764103.G7DTC3"/>
<evidence type="ECO:0000256" key="6">
    <source>
        <dbReference type="ARBA" id="ARBA00033418"/>
    </source>
</evidence>
<sequence length="511" mass="58539">MSKTNGAVRLTPADLEKVSVDELMRATRSLRQKSTYFTNWAGSYRCRARAIFKPNTERQVQQVVELTRRQQETLRCYGTGHSPSDLACTDGFMLNLDNMQEVLDIDQQSNVVTVQGGIKLHRLHPILERNGLAMSVMGSISDQSIAGAISTATHGTGIRFGNISTYVRSMTLVLADASIVTIDREHDAPLFMASLCGLGLTGVIIRVALQCEPMFHLRERVVEYDYSEMMGNLEASLDDKDRSTKGSLLEDNEHVKIHWFPHVDKALVTTMNRTREDRTPPPSTWAAIQARAIGYHWHQFGLFVATFLPLLLGYHAMIMWRFAFALPKDDHSKQPVSTRVGTPPEIFNMDCLFPQYTFEGVVPIENTADVLRELAQWYKEEDVKSGGLTHHFPVEIRFVEQDDIWLSPTYRMRGAYIGIMQYRPYGFPVPYKKLFASFEQLLVRHGGRSHWAKSHRTNKPALHKMYEHLDDFLEVRERVDPDNIFVNPYTRRHLFADVGEEVDMRRFKQNV</sequence>
<dbReference type="RefSeq" id="XP_014571456.1">
    <property type="nucleotide sequence ID" value="XM_014715970.1"/>
</dbReference>
<dbReference type="InterPro" id="IPR016169">
    <property type="entry name" value="FAD-bd_PCMH_sub2"/>
</dbReference>
<keyword evidence="10" id="KW-1185">Reference proteome</keyword>
<comment type="pathway">
    <text evidence="1">Cofactor biosynthesis; D-erythroascorbate biosynthesis; dehydro-D-arabinono-1,4-lactone from D-arabinose: step 2/2.</text>
</comment>
<dbReference type="InterPro" id="IPR006094">
    <property type="entry name" value="Oxid_FAD_bind_N"/>
</dbReference>
<evidence type="ECO:0000256" key="3">
    <source>
        <dbReference type="ARBA" id="ARBA00022630"/>
    </source>
</evidence>
<evidence type="ECO:0000259" key="8">
    <source>
        <dbReference type="PROSITE" id="PS51387"/>
    </source>
</evidence>
<feature type="domain" description="FAD-binding PCMH-type" evidence="8">
    <location>
        <begin position="44"/>
        <end position="214"/>
    </location>
</feature>
<dbReference type="HOGENOM" id="CLU_003896_4_1_1"/>
<dbReference type="InterPro" id="IPR016166">
    <property type="entry name" value="FAD-bd_PCMH"/>
</dbReference>
<keyword evidence="7" id="KW-0472">Membrane</keyword>
<feature type="transmembrane region" description="Helical" evidence="7">
    <location>
        <begin position="300"/>
        <end position="323"/>
    </location>
</feature>
<keyword evidence="7" id="KW-1133">Transmembrane helix</keyword>
<evidence type="ECO:0000256" key="1">
    <source>
        <dbReference type="ARBA" id="ARBA00005083"/>
    </source>
</evidence>
<evidence type="ECO:0000313" key="9">
    <source>
        <dbReference type="EMBL" id="GAA93770.1"/>
    </source>
</evidence>
<gene>
    <name evidence="9" type="primary">Mo00416</name>
    <name evidence="9" type="ORF">E5Q_00416</name>
</gene>
<evidence type="ECO:0000313" key="10">
    <source>
        <dbReference type="Proteomes" id="UP000009131"/>
    </source>
</evidence>
<comment type="caution">
    <text evidence="9">The sequence shown here is derived from an EMBL/GenBank/DDBJ whole genome shotgun (WGS) entry which is preliminary data.</text>
</comment>
<proteinExistence type="predicted"/>
<dbReference type="GO" id="GO:0071949">
    <property type="term" value="F:FAD binding"/>
    <property type="evidence" value="ECO:0007669"/>
    <property type="project" value="InterPro"/>
</dbReference>
<evidence type="ECO:0000256" key="5">
    <source>
        <dbReference type="ARBA" id="ARBA00023002"/>
    </source>
</evidence>
<keyword evidence="3" id="KW-0285">Flavoprotein</keyword>
<accession>G7DTC3</accession>
<dbReference type="OMA" id="YPRFGEF"/>
<dbReference type="OrthoDB" id="610608at2759"/>
<dbReference type="UniPathway" id="UPA00771">
    <property type="reaction ID" value="UER00766"/>
</dbReference>
<reference evidence="9 10" key="1">
    <citation type="journal article" date="2011" name="J. Gen. Appl. Microbiol.">
        <title>Draft genome sequencing of the enigmatic basidiomycete Mixia osmundae.</title>
        <authorList>
            <person name="Nishida H."/>
            <person name="Nagatsuka Y."/>
            <person name="Sugiyama J."/>
        </authorList>
    </citation>
    <scope>NUCLEOTIDE SEQUENCE [LARGE SCALE GENOMIC DNA]</scope>
    <source>
        <strain evidence="10">CBS 9802 / IAM 14324 / JCM 22182 / KY 12970</strain>
    </source>
</reference>
<dbReference type="SUPFAM" id="SSF55103">
    <property type="entry name" value="FAD-linked oxidases, C-terminal domain"/>
    <property type="match status" value="1"/>
</dbReference>
<dbReference type="PIRSF" id="PIRSF000136">
    <property type="entry name" value="LGO_GLO"/>
    <property type="match status" value="1"/>
</dbReference>
<dbReference type="InterPro" id="IPR010031">
    <property type="entry name" value="FAD_lactone_oxidase-like"/>
</dbReference>
<dbReference type="Pfam" id="PF01565">
    <property type="entry name" value="FAD_binding_4"/>
    <property type="match status" value="1"/>
</dbReference>
<dbReference type="GO" id="GO:0005739">
    <property type="term" value="C:mitochondrion"/>
    <property type="evidence" value="ECO:0007669"/>
    <property type="project" value="TreeGrafter"/>
</dbReference>
<dbReference type="Gene3D" id="3.30.70.2520">
    <property type="match status" value="1"/>
</dbReference>
<dbReference type="InParanoid" id="G7DTC3"/>
<reference evidence="9 10" key="2">
    <citation type="journal article" date="2012" name="Open Biol.">
        <title>Characteristics of nucleosomes and linker DNA regions on the genome of the basidiomycete Mixia osmundae revealed by mono- and dinucleosome mapping.</title>
        <authorList>
            <person name="Nishida H."/>
            <person name="Kondo S."/>
            <person name="Matsumoto T."/>
            <person name="Suzuki Y."/>
            <person name="Yoshikawa H."/>
            <person name="Taylor T.D."/>
            <person name="Sugiyama J."/>
        </authorList>
    </citation>
    <scope>NUCLEOTIDE SEQUENCE [LARGE SCALE GENOMIC DNA]</scope>
    <source>
        <strain evidence="10">CBS 9802 / IAM 14324 / JCM 22182 / KY 12970</strain>
    </source>
</reference>
<name>G7DTC3_MIXOS</name>
<dbReference type="Gene3D" id="1.10.45.10">
    <property type="entry name" value="Vanillyl-alcohol Oxidase, Chain A, domain 4"/>
    <property type="match status" value="1"/>
</dbReference>
<organism evidence="9 10">
    <name type="scientific">Mixia osmundae (strain CBS 9802 / IAM 14324 / JCM 22182 / KY 12970)</name>
    <dbReference type="NCBI Taxonomy" id="764103"/>
    <lineage>
        <taxon>Eukaryota</taxon>
        <taxon>Fungi</taxon>
        <taxon>Dikarya</taxon>
        <taxon>Basidiomycota</taxon>
        <taxon>Pucciniomycotina</taxon>
        <taxon>Mixiomycetes</taxon>
        <taxon>Mixiales</taxon>
        <taxon>Mixiaceae</taxon>
        <taxon>Mixia</taxon>
    </lineage>
</organism>
<dbReference type="InterPro" id="IPR016164">
    <property type="entry name" value="FAD-linked_Oxase-like_C"/>
</dbReference>
<dbReference type="PANTHER" id="PTHR43762">
    <property type="entry name" value="L-GULONOLACTONE OXIDASE"/>
    <property type="match status" value="1"/>
</dbReference>
<keyword evidence="5" id="KW-0560">Oxidoreductase</keyword>
<protein>
    <recommendedName>
        <fullName evidence="2">D-arabinono-1,4-lactone oxidase</fullName>
        <ecNumber evidence="2">1.1.3.37</ecNumber>
    </recommendedName>
    <alternativeName>
        <fullName evidence="6">L-galactono-gamma-lactone oxidase</fullName>
    </alternativeName>
</protein>
<dbReference type="InterPro" id="IPR007173">
    <property type="entry name" value="ALO_C"/>
</dbReference>
<dbReference type="eggNOG" id="KOG4730">
    <property type="taxonomic scope" value="Eukaryota"/>
</dbReference>
<dbReference type="Gene3D" id="3.30.43.10">
    <property type="entry name" value="Uridine Diphospho-n-acetylenolpyruvylglucosamine Reductase, domain 2"/>
    <property type="match status" value="1"/>
</dbReference>
<dbReference type="EC" id="1.1.3.37" evidence="2"/>
<dbReference type="InterPro" id="IPR036318">
    <property type="entry name" value="FAD-bd_PCMH-like_sf"/>
</dbReference>
<dbReference type="AlphaFoldDB" id="G7DTC3"/>
<dbReference type="PANTHER" id="PTHR43762:SF1">
    <property type="entry name" value="D-ARABINONO-1,4-LACTONE OXIDASE"/>
    <property type="match status" value="1"/>
</dbReference>
<dbReference type="Pfam" id="PF04030">
    <property type="entry name" value="ALO"/>
    <property type="match status" value="1"/>
</dbReference>